<proteinExistence type="predicted"/>
<dbReference type="EMBL" id="BARU01006198">
    <property type="protein sequence ID" value="GAH45935.1"/>
    <property type="molecule type" value="Genomic_DNA"/>
</dbReference>
<organism evidence="4">
    <name type="scientific">marine sediment metagenome</name>
    <dbReference type="NCBI Taxonomy" id="412755"/>
    <lineage>
        <taxon>unclassified sequences</taxon>
        <taxon>metagenomes</taxon>
        <taxon>ecological metagenomes</taxon>
    </lineage>
</organism>
<name>X1GM56_9ZZZZ</name>
<feature type="domain" description="Phosphomevalonate dehydratase large subunit-like" evidence="3">
    <location>
        <begin position="3"/>
        <end position="395"/>
    </location>
</feature>
<dbReference type="Pfam" id="PF04412">
    <property type="entry name" value="AcnX"/>
    <property type="match status" value="1"/>
</dbReference>
<dbReference type="AlphaFoldDB" id="X1GM56"/>
<sequence length="399" mass="43435">MKMILTQEEQDMLDGKHGKAAKKSMEILATLGEIFDAECMVDVYGVQIAGVSYANLGEAGLEFLSEMAEDGKVRVLTTLNPAGMDRENWQALGIDKEFAKNQNRAIDAFRKMGIITTCSCTPYLIGNTPHYSQHIAWAESSAVCYSNSVIGARTNREGGPSALAAAITGKTPLYGYHLDKNRHGQVLIKVNAPVKGTDGFGVLGKIIGDKLVELEKKIPYITGIPSATIEELKSFCASVATYGGTALFHMEGITPEYDRYPKPSDIIFEINQDDLDNTRAELIDNNIEIDFVSIGCPHASIHEIAKIASLLEGKKVKKEFWITTARPTKRIADDAGYSKIIEDAGAKFAADTCCVVAPIKGRFKGIMVDSAKACYYGRAKNKFKVKIGSIDACVEEAIK</sequence>
<reference evidence="4" key="1">
    <citation type="journal article" date="2014" name="Front. Microbiol.">
        <title>High frequency of phylogenetically diverse reductive dehalogenase-homologous genes in deep subseafloor sedimentary metagenomes.</title>
        <authorList>
            <person name="Kawai M."/>
            <person name="Futagami T."/>
            <person name="Toyoda A."/>
            <person name="Takaki Y."/>
            <person name="Nishi S."/>
            <person name="Hori S."/>
            <person name="Arai W."/>
            <person name="Tsubouchi T."/>
            <person name="Morono Y."/>
            <person name="Uchiyama I."/>
            <person name="Ito T."/>
            <person name="Fujiyama A."/>
            <person name="Inagaki F."/>
            <person name="Takami H."/>
        </authorList>
    </citation>
    <scope>NUCLEOTIDE SEQUENCE</scope>
    <source>
        <strain evidence="4">Expedition CK06-06</strain>
    </source>
</reference>
<dbReference type="PANTHER" id="PTHR36577">
    <property type="entry name" value="DUF521 DOMAIN PROTEIN (AFU_ORTHOLOGUE AFUA_6G00490)"/>
    <property type="match status" value="1"/>
</dbReference>
<keyword evidence="2" id="KW-0456">Lyase</keyword>
<keyword evidence="1" id="KW-0408">Iron</keyword>
<evidence type="ECO:0000313" key="4">
    <source>
        <dbReference type="EMBL" id="GAH45935.1"/>
    </source>
</evidence>
<evidence type="ECO:0000256" key="1">
    <source>
        <dbReference type="ARBA" id="ARBA00023004"/>
    </source>
</evidence>
<dbReference type="GO" id="GO:0016829">
    <property type="term" value="F:lyase activity"/>
    <property type="evidence" value="ECO:0007669"/>
    <property type="project" value="UniProtKB-KW"/>
</dbReference>
<accession>X1GM56</accession>
<protein>
    <recommendedName>
        <fullName evidence="3">Phosphomevalonate dehydratase large subunit-like domain-containing protein</fullName>
    </recommendedName>
</protein>
<comment type="caution">
    <text evidence="4">The sequence shown here is derived from an EMBL/GenBank/DDBJ whole genome shotgun (WGS) entry which is preliminary data.</text>
</comment>
<evidence type="ECO:0000256" key="2">
    <source>
        <dbReference type="ARBA" id="ARBA00023239"/>
    </source>
</evidence>
<gene>
    <name evidence="4" type="ORF">S03H2_12170</name>
</gene>
<evidence type="ECO:0000259" key="3">
    <source>
        <dbReference type="Pfam" id="PF04412"/>
    </source>
</evidence>
<dbReference type="CDD" id="cd01355">
    <property type="entry name" value="AcnX"/>
    <property type="match status" value="1"/>
</dbReference>
<dbReference type="PANTHER" id="PTHR36577:SF3">
    <property type="entry name" value="DUF521 DOMAIN PROTEIN (AFU_ORTHOLOGUE AFUA_6G00490)"/>
    <property type="match status" value="1"/>
</dbReference>
<dbReference type="InterPro" id="IPR007506">
    <property type="entry name" value="PMDh-L-like_dom"/>
</dbReference>